<keyword evidence="1" id="KW-1133">Transmembrane helix</keyword>
<evidence type="ECO:0000313" key="2">
    <source>
        <dbReference type="EMBL" id="KKK57943.1"/>
    </source>
</evidence>
<keyword evidence="1" id="KW-0812">Transmembrane</keyword>
<keyword evidence="1" id="KW-0472">Membrane</keyword>
<accession>A0A0F8WMP1</accession>
<feature type="non-terminal residue" evidence="2">
    <location>
        <position position="355"/>
    </location>
</feature>
<protein>
    <submittedName>
        <fullName evidence="2">Uncharacterized protein</fullName>
    </submittedName>
</protein>
<organism evidence="2">
    <name type="scientific">marine sediment metagenome</name>
    <dbReference type="NCBI Taxonomy" id="412755"/>
    <lineage>
        <taxon>unclassified sequences</taxon>
        <taxon>metagenomes</taxon>
        <taxon>ecological metagenomes</taxon>
    </lineage>
</organism>
<dbReference type="EMBL" id="LAZR01064225">
    <property type="protein sequence ID" value="KKK57943.1"/>
    <property type="molecule type" value="Genomic_DNA"/>
</dbReference>
<sequence length="355" mass="38918">ETTGEEDITAFIGSTWVYYIGSGGVNKTLNYANVTENHHWTFCFEPGNHTISSTLSLSYNNAQSQQRVFIPTLLTLSNITTTQKLFLLPTALGLFTQFKTEDTIGNTLTLVKAVITRVLGGNTITITSSFTDGSGLVVFFLNPDITYSGSFSKTGFVTNNFVFVPITDIRVVVLGITGAVIGGTDISQNMSYQTFPLNSSLQNNTDFLFGFDVNASETLTLISMNITSPNGTQLGFQSNAGAGFISETINTKNFTIINGAFVIQTSNETIKFVRIWIVGNDFIGDYSLFRQLGLFLDYEFKDFTRLLIVIAVIFGLMIFLTAGQITDTSESQIAVLIILVWIFSVVGWLQNPIVV</sequence>
<name>A0A0F8WMP1_9ZZZZ</name>
<dbReference type="AlphaFoldDB" id="A0A0F8WMP1"/>
<proteinExistence type="predicted"/>
<feature type="transmembrane region" description="Helical" evidence="1">
    <location>
        <begin position="306"/>
        <end position="325"/>
    </location>
</feature>
<reference evidence="2" key="1">
    <citation type="journal article" date="2015" name="Nature">
        <title>Complex archaea that bridge the gap between prokaryotes and eukaryotes.</title>
        <authorList>
            <person name="Spang A."/>
            <person name="Saw J.H."/>
            <person name="Jorgensen S.L."/>
            <person name="Zaremba-Niedzwiedzka K."/>
            <person name="Martijn J."/>
            <person name="Lind A.E."/>
            <person name="van Eijk R."/>
            <person name="Schleper C."/>
            <person name="Guy L."/>
            <person name="Ettema T.J."/>
        </authorList>
    </citation>
    <scope>NUCLEOTIDE SEQUENCE</scope>
</reference>
<feature type="transmembrane region" description="Helical" evidence="1">
    <location>
        <begin position="331"/>
        <end position="349"/>
    </location>
</feature>
<gene>
    <name evidence="2" type="ORF">LCGC14_3049400</name>
</gene>
<feature type="non-terminal residue" evidence="2">
    <location>
        <position position="1"/>
    </location>
</feature>
<comment type="caution">
    <text evidence="2">The sequence shown here is derived from an EMBL/GenBank/DDBJ whole genome shotgun (WGS) entry which is preliminary data.</text>
</comment>
<evidence type="ECO:0000256" key="1">
    <source>
        <dbReference type="SAM" id="Phobius"/>
    </source>
</evidence>